<evidence type="ECO:0000256" key="1">
    <source>
        <dbReference type="ARBA" id="ARBA00022475"/>
    </source>
</evidence>
<gene>
    <name evidence="7 8" type="primary">mltG</name>
    <name evidence="8" type="ORF">DDY73_10240</name>
</gene>
<proteinExistence type="inferred from homology"/>
<evidence type="ECO:0000256" key="2">
    <source>
        <dbReference type="ARBA" id="ARBA00022692"/>
    </source>
</evidence>
<dbReference type="Pfam" id="PF02618">
    <property type="entry name" value="YceG"/>
    <property type="match status" value="1"/>
</dbReference>
<comment type="similarity">
    <text evidence="7">Belongs to the transglycosylase MltG family.</text>
</comment>
<dbReference type="PANTHER" id="PTHR30518">
    <property type="entry name" value="ENDOLYTIC MUREIN TRANSGLYCOSYLASE"/>
    <property type="match status" value="1"/>
</dbReference>
<comment type="subcellular location">
    <subcellularLocation>
        <location evidence="7">Cell membrane</location>
        <topology evidence="7">Single-pass membrane protein</topology>
    </subcellularLocation>
</comment>
<evidence type="ECO:0000256" key="5">
    <source>
        <dbReference type="ARBA" id="ARBA00023239"/>
    </source>
</evidence>
<protein>
    <recommendedName>
        <fullName evidence="7">Endolytic murein transglycosylase</fullName>
        <ecNumber evidence="7">4.2.2.29</ecNumber>
    </recommendedName>
    <alternativeName>
        <fullName evidence="7">Peptidoglycan lytic transglycosylase</fullName>
    </alternativeName>
    <alternativeName>
        <fullName evidence="7">Peptidoglycan polymerization terminase</fullName>
    </alternativeName>
</protein>
<organism evidence="8 9">
    <name type="scientific">Coprobacter fastidiosus</name>
    <dbReference type="NCBI Taxonomy" id="1099853"/>
    <lineage>
        <taxon>Bacteria</taxon>
        <taxon>Pseudomonadati</taxon>
        <taxon>Bacteroidota</taxon>
        <taxon>Bacteroidia</taxon>
        <taxon>Bacteroidales</taxon>
        <taxon>Barnesiellaceae</taxon>
        <taxon>Coprobacter</taxon>
    </lineage>
</organism>
<keyword evidence="3 7" id="KW-1133">Transmembrane helix</keyword>
<feature type="transmembrane region" description="Helical" evidence="7">
    <location>
        <begin position="20"/>
        <end position="39"/>
    </location>
</feature>
<keyword evidence="1 7" id="KW-1003">Cell membrane</keyword>
<dbReference type="GO" id="GO:0005886">
    <property type="term" value="C:plasma membrane"/>
    <property type="evidence" value="ECO:0007669"/>
    <property type="project" value="UniProtKB-SubCell"/>
</dbReference>
<dbReference type="Gene3D" id="3.30.160.60">
    <property type="entry name" value="Classic Zinc Finger"/>
    <property type="match status" value="1"/>
</dbReference>
<dbReference type="GO" id="GO:0009252">
    <property type="term" value="P:peptidoglycan biosynthetic process"/>
    <property type="evidence" value="ECO:0007669"/>
    <property type="project" value="UniProtKB-UniRule"/>
</dbReference>
<dbReference type="CDD" id="cd08010">
    <property type="entry name" value="MltG_like"/>
    <property type="match status" value="1"/>
</dbReference>
<evidence type="ECO:0000313" key="8">
    <source>
        <dbReference type="EMBL" id="HBJ09368.1"/>
    </source>
</evidence>
<evidence type="ECO:0000256" key="6">
    <source>
        <dbReference type="ARBA" id="ARBA00023316"/>
    </source>
</evidence>
<dbReference type="NCBIfam" id="TIGR00247">
    <property type="entry name" value="endolytic transglycosylase MltG"/>
    <property type="match status" value="1"/>
</dbReference>
<comment type="catalytic activity">
    <reaction evidence="7">
        <text>a peptidoglycan chain = a peptidoglycan chain with N-acetyl-1,6-anhydromuramyl-[peptide] at the reducing end + a peptidoglycan chain with N-acetylglucosamine at the non-reducing end.</text>
        <dbReference type="EC" id="4.2.2.29"/>
    </reaction>
</comment>
<keyword evidence="5 7" id="KW-0456">Lyase</keyword>
<dbReference type="GO" id="GO:0008932">
    <property type="term" value="F:lytic endotransglycosylase activity"/>
    <property type="evidence" value="ECO:0007669"/>
    <property type="project" value="UniProtKB-UniRule"/>
</dbReference>
<dbReference type="EC" id="4.2.2.29" evidence="7"/>
<comment type="function">
    <text evidence="7">Functions as a peptidoglycan terminase that cleaves nascent peptidoglycan strands endolytically to terminate their elongation.</text>
</comment>
<dbReference type="Proteomes" id="UP000262954">
    <property type="component" value="Unassembled WGS sequence"/>
</dbReference>
<dbReference type="EMBL" id="DNWC01000135">
    <property type="protein sequence ID" value="HBJ09368.1"/>
    <property type="molecule type" value="Genomic_DNA"/>
</dbReference>
<dbReference type="InterPro" id="IPR003770">
    <property type="entry name" value="MLTG-like"/>
</dbReference>
<evidence type="ECO:0000313" key="9">
    <source>
        <dbReference type="Proteomes" id="UP000262954"/>
    </source>
</evidence>
<evidence type="ECO:0000256" key="7">
    <source>
        <dbReference type="HAMAP-Rule" id="MF_02065"/>
    </source>
</evidence>
<keyword evidence="2 7" id="KW-0812">Transmembrane</keyword>
<dbReference type="GO" id="GO:0071555">
    <property type="term" value="P:cell wall organization"/>
    <property type="evidence" value="ECO:0007669"/>
    <property type="project" value="UniProtKB-KW"/>
</dbReference>
<name>A0A354M4C9_9BACT</name>
<comment type="caution">
    <text evidence="8">The sequence shown here is derived from an EMBL/GenBank/DDBJ whole genome shotgun (WGS) entry which is preliminary data.</text>
</comment>
<reference evidence="8 9" key="1">
    <citation type="journal article" date="2018" name="Nat. Biotechnol.">
        <title>A standardized bacterial taxonomy based on genome phylogeny substantially revises the tree of life.</title>
        <authorList>
            <person name="Parks D.H."/>
            <person name="Chuvochina M."/>
            <person name="Waite D.W."/>
            <person name="Rinke C."/>
            <person name="Skarshewski A."/>
            <person name="Chaumeil P.A."/>
            <person name="Hugenholtz P."/>
        </authorList>
    </citation>
    <scope>NUCLEOTIDE SEQUENCE [LARGE SCALE GENOMIC DNA]</scope>
    <source>
        <strain evidence="8">UBA11482</strain>
    </source>
</reference>
<feature type="site" description="Important for catalytic activity" evidence="7">
    <location>
        <position position="230"/>
    </location>
</feature>
<evidence type="ECO:0000256" key="3">
    <source>
        <dbReference type="ARBA" id="ARBA00022989"/>
    </source>
</evidence>
<sequence length="355" mass="40941">MATKISRRKKKKTCGSKKNILYIITAVAAIFLISIGVIFKRYVLDKVTDTSFFIYIDENSSLDSVTEDLQKYLEKSDVNKIRRLSKLNGYTPCNKPGAYRIDPEMNAIRIYRKLSTGSQTPIRFTFNNIRTKDDLAETIDKQLKMDKQEVLELLNDSAFCTDMGFDTYTIPALFLPDSYEVYWTIAPRKLMEKMRQEYDKFWTDDRRMLATQIGISPIEVSTLASIVEEETKVPDEMNMVAGLYLNRLKKGMPLQADPTVKYAVGDFSIRRILHEHLTVNSPYNTYKNTGLPPGPIRIPSKAAIKAVLNYRHHPFIYMCAKEDFSGRHNFATTYAEHQNNAIKYHKALNKRNILK</sequence>
<dbReference type="AlphaFoldDB" id="A0A354M4C9"/>
<accession>A0A354M4C9</accession>
<keyword evidence="4 7" id="KW-0472">Membrane</keyword>
<dbReference type="PANTHER" id="PTHR30518:SF2">
    <property type="entry name" value="ENDOLYTIC MUREIN TRANSGLYCOSYLASE"/>
    <property type="match status" value="1"/>
</dbReference>
<evidence type="ECO:0000256" key="4">
    <source>
        <dbReference type="ARBA" id="ARBA00023136"/>
    </source>
</evidence>
<dbReference type="HAMAP" id="MF_02065">
    <property type="entry name" value="MltG"/>
    <property type="match status" value="1"/>
</dbReference>
<keyword evidence="6 7" id="KW-0961">Cell wall biogenesis/degradation</keyword>